<dbReference type="AlphaFoldDB" id="A0A6S6M0J8"/>
<evidence type="ECO:0000313" key="7">
    <source>
        <dbReference type="EMBL" id="BCG47333.1"/>
    </source>
</evidence>
<name>A0A6S6M0J8_9BACT</name>
<reference evidence="7 8" key="1">
    <citation type="submission" date="2020-06" db="EMBL/GenBank/DDBJ databases">
        <title>Interaction of electrochemicaly active bacteria, Geobacter bremensis R4 on different carbon anode.</title>
        <authorList>
            <person name="Meng L."/>
            <person name="Yoshida N."/>
        </authorList>
    </citation>
    <scope>NUCLEOTIDE SEQUENCE [LARGE SCALE GENOMIC DNA]</scope>
    <source>
        <strain evidence="7 8">R4</strain>
    </source>
</reference>
<dbReference type="PANTHER" id="PTHR34857:SF2">
    <property type="entry name" value="SLL0384 PROTEIN"/>
    <property type="match status" value="1"/>
</dbReference>
<evidence type="ECO:0000256" key="3">
    <source>
        <dbReference type="ARBA" id="ARBA00022692"/>
    </source>
</evidence>
<protein>
    <submittedName>
        <fullName evidence="7">Transmembrane component NikQ of energizing module of nickel ECF transporter</fullName>
    </submittedName>
</protein>
<dbReference type="GO" id="GO:0006824">
    <property type="term" value="P:cobalt ion transport"/>
    <property type="evidence" value="ECO:0007669"/>
    <property type="project" value="InterPro"/>
</dbReference>
<evidence type="ECO:0000256" key="2">
    <source>
        <dbReference type="ARBA" id="ARBA00022475"/>
    </source>
</evidence>
<feature type="transmembrane region" description="Helical" evidence="6">
    <location>
        <begin position="239"/>
        <end position="265"/>
    </location>
</feature>
<keyword evidence="4 6" id="KW-1133">Transmembrane helix</keyword>
<dbReference type="InterPro" id="IPR003339">
    <property type="entry name" value="ABC/ECF_trnsptr_transmembrane"/>
</dbReference>
<keyword evidence="2" id="KW-1003">Cell membrane</keyword>
<feature type="transmembrane region" description="Helical" evidence="6">
    <location>
        <begin position="75"/>
        <end position="96"/>
    </location>
</feature>
<sequence>MTSISAALLDLKRLDQLAFGTTFLHRLDARAKVLATLFFIVCVVSFDRYQISALIPFIIFPTFLIVVGELPAKYLLAKVALVLPFAIAVGICNPFFDREVLLQVGALKLTGGWLSFASIVLRTGLTVTAVFSLTALTGFPAVCSALKRLGMPRPFALQLLFLYRYLFVLAEEGARAAKARELRCFGRKGAGLKSYASLIGHLLLRTWHRAERLHMAMLARGFSGAFPEPVKKRVRVADLAFLSLWVSLCIALRLTNVAGSVGALFTGSLP</sequence>
<evidence type="ECO:0000256" key="6">
    <source>
        <dbReference type="SAM" id="Phobius"/>
    </source>
</evidence>
<evidence type="ECO:0000256" key="5">
    <source>
        <dbReference type="ARBA" id="ARBA00023136"/>
    </source>
</evidence>
<evidence type="ECO:0000256" key="4">
    <source>
        <dbReference type="ARBA" id="ARBA00022989"/>
    </source>
</evidence>
<keyword evidence="5 6" id="KW-0472">Membrane</keyword>
<feature type="transmembrane region" description="Helical" evidence="6">
    <location>
        <begin position="116"/>
        <end position="143"/>
    </location>
</feature>
<dbReference type="InterPro" id="IPR051611">
    <property type="entry name" value="ECF_transporter_component"/>
</dbReference>
<keyword evidence="3 6" id="KW-0812">Transmembrane</keyword>
<proteinExistence type="predicted"/>
<dbReference type="NCBIfam" id="TIGR02454">
    <property type="entry name" value="ECF_T_CbiQ"/>
    <property type="match status" value="1"/>
</dbReference>
<dbReference type="GO" id="GO:0043190">
    <property type="term" value="C:ATP-binding cassette (ABC) transporter complex"/>
    <property type="evidence" value="ECO:0007669"/>
    <property type="project" value="InterPro"/>
</dbReference>
<dbReference type="KEGG" id="gbn:GEOBRER4_20830"/>
<comment type="subcellular location">
    <subcellularLocation>
        <location evidence="1">Cell membrane</location>
        <topology evidence="1">Multi-pass membrane protein</topology>
    </subcellularLocation>
</comment>
<dbReference type="Proteomes" id="UP000515472">
    <property type="component" value="Chromosome"/>
</dbReference>
<dbReference type="CDD" id="cd16914">
    <property type="entry name" value="EcfT"/>
    <property type="match status" value="1"/>
</dbReference>
<dbReference type="Pfam" id="PF02361">
    <property type="entry name" value="CbiQ"/>
    <property type="match status" value="1"/>
</dbReference>
<evidence type="ECO:0000256" key="1">
    <source>
        <dbReference type="ARBA" id="ARBA00004651"/>
    </source>
</evidence>
<dbReference type="PANTHER" id="PTHR34857">
    <property type="entry name" value="SLL0384 PROTEIN"/>
    <property type="match status" value="1"/>
</dbReference>
<keyword evidence="8" id="KW-1185">Reference proteome</keyword>
<dbReference type="InterPro" id="IPR012809">
    <property type="entry name" value="ECF_CbiQ"/>
</dbReference>
<feature type="transmembrane region" description="Helical" evidence="6">
    <location>
        <begin position="52"/>
        <end position="68"/>
    </location>
</feature>
<organism evidence="7 8">
    <name type="scientific">Citrifermentans bremense</name>
    <dbReference type="NCBI Taxonomy" id="60035"/>
    <lineage>
        <taxon>Bacteria</taxon>
        <taxon>Pseudomonadati</taxon>
        <taxon>Thermodesulfobacteriota</taxon>
        <taxon>Desulfuromonadia</taxon>
        <taxon>Geobacterales</taxon>
        <taxon>Geobacteraceae</taxon>
        <taxon>Citrifermentans</taxon>
    </lineage>
</organism>
<dbReference type="RefSeq" id="WP_185242258.1">
    <property type="nucleotide sequence ID" value="NZ_AP023213.1"/>
</dbReference>
<evidence type="ECO:0000313" key="8">
    <source>
        <dbReference type="Proteomes" id="UP000515472"/>
    </source>
</evidence>
<gene>
    <name evidence="7" type="ORF">GEOBRER4_n2162</name>
</gene>
<accession>A0A6S6M0J8</accession>
<dbReference type="EMBL" id="AP023213">
    <property type="protein sequence ID" value="BCG47333.1"/>
    <property type="molecule type" value="Genomic_DNA"/>
</dbReference>